<feature type="domain" description="Xylanolytic transcriptional activator regulatory" evidence="8">
    <location>
        <begin position="376"/>
        <end position="450"/>
    </location>
</feature>
<feature type="region of interest" description="Disordered" evidence="7">
    <location>
        <begin position="746"/>
        <end position="770"/>
    </location>
</feature>
<dbReference type="SMART" id="SM00906">
    <property type="entry name" value="Fungal_trans"/>
    <property type="match status" value="1"/>
</dbReference>
<organism evidence="9 10">
    <name type="scientific">Lentithecium fluviatile CBS 122367</name>
    <dbReference type="NCBI Taxonomy" id="1168545"/>
    <lineage>
        <taxon>Eukaryota</taxon>
        <taxon>Fungi</taxon>
        <taxon>Dikarya</taxon>
        <taxon>Ascomycota</taxon>
        <taxon>Pezizomycotina</taxon>
        <taxon>Dothideomycetes</taxon>
        <taxon>Pleosporomycetidae</taxon>
        <taxon>Pleosporales</taxon>
        <taxon>Massarineae</taxon>
        <taxon>Lentitheciaceae</taxon>
        <taxon>Lentithecium</taxon>
    </lineage>
</organism>
<dbReference type="GO" id="GO:0005634">
    <property type="term" value="C:nucleus"/>
    <property type="evidence" value="ECO:0007669"/>
    <property type="project" value="TreeGrafter"/>
</dbReference>
<dbReference type="GO" id="GO:0001228">
    <property type="term" value="F:DNA-binding transcription activator activity, RNA polymerase II-specific"/>
    <property type="evidence" value="ECO:0007669"/>
    <property type="project" value="TreeGrafter"/>
</dbReference>
<evidence type="ECO:0000256" key="1">
    <source>
        <dbReference type="ARBA" id="ARBA00022723"/>
    </source>
</evidence>
<protein>
    <recommendedName>
        <fullName evidence="8">Xylanolytic transcriptional activator regulatory domain-containing protein</fullName>
    </recommendedName>
</protein>
<dbReference type="PANTHER" id="PTHR31944:SF131">
    <property type="entry name" value="HEME-RESPONSIVE ZINC FINGER TRANSCRIPTION FACTOR HAP1"/>
    <property type="match status" value="1"/>
</dbReference>
<dbReference type="GO" id="GO:0008270">
    <property type="term" value="F:zinc ion binding"/>
    <property type="evidence" value="ECO:0007669"/>
    <property type="project" value="InterPro"/>
</dbReference>
<gene>
    <name evidence="9" type="ORF">K458DRAFT_416503</name>
</gene>
<keyword evidence="4" id="KW-0238">DNA-binding</keyword>
<dbReference type="InterPro" id="IPR051430">
    <property type="entry name" value="Fungal_TF_Env_Response"/>
</dbReference>
<reference evidence="9" key="1">
    <citation type="journal article" date="2020" name="Stud. Mycol.">
        <title>101 Dothideomycetes genomes: a test case for predicting lifestyles and emergence of pathogens.</title>
        <authorList>
            <person name="Haridas S."/>
            <person name="Albert R."/>
            <person name="Binder M."/>
            <person name="Bloem J."/>
            <person name="Labutti K."/>
            <person name="Salamov A."/>
            <person name="Andreopoulos B."/>
            <person name="Baker S."/>
            <person name="Barry K."/>
            <person name="Bills G."/>
            <person name="Bluhm B."/>
            <person name="Cannon C."/>
            <person name="Castanera R."/>
            <person name="Culley D."/>
            <person name="Daum C."/>
            <person name="Ezra D."/>
            <person name="Gonzalez J."/>
            <person name="Henrissat B."/>
            <person name="Kuo A."/>
            <person name="Liang C."/>
            <person name="Lipzen A."/>
            <person name="Lutzoni F."/>
            <person name="Magnuson J."/>
            <person name="Mondo S."/>
            <person name="Nolan M."/>
            <person name="Ohm R."/>
            <person name="Pangilinan J."/>
            <person name="Park H.-J."/>
            <person name="Ramirez L."/>
            <person name="Alfaro M."/>
            <person name="Sun H."/>
            <person name="Tritt A."/>
            <person name="Yoshinaga Y."/>
            <person name="Zwiers L.-H."/>
            <person name="Turgeon B."/>
            <person name="Goodwin S."/>
            <person name="Spatafora J."/>
            <person name="Crous P."/>
            <person name="Grigoriev I."/>
        </authorList>
    </citation>
    <scope>NUCLEOTIDE SEQUENCE</scope>
    <source>
        <strain evidence="9">CBS 122367</strain>
    </source>
</reference>
<accession>A0A6G1J6N5</accession>
<feature type="compositionally biased region" description="Low complexity" evidence="7">
    <location>
        <begin position="159"/>
        <end position="172"/>
    </location>
</feature>
<keyword evidence="10" id="KW-1185">Reference proteome</keyword>
<keyword evidence="3" id="KW-0805">Transcription regulation</keyword>
<evidence type="ECO:0000313" key="9">
    <source>
        <dbReference type="EMBL" id="KAF2686197.1"/>
    </source>
</evidence>
<proteinExistence type="predicted"/>
<dbReference type="EMBL" id="MU005577">
    <property type="protein sequence ID" value="KAF2686197.1"/>
    <property type="molecule type" value="Genomic_DNA"/>
</dbReference>
<dbReference type="CDD" id="cd12148">
    <property type="entry name" value="fungal_TF_MHR"/>
    <property type="match status" value="1"/>
</dbReference>
<feature type="region of interest" description="Disordered" evidence="7">
    <location>
        <begin position="159"/>
        <end position="180"/>
    </location>
</feature>
<evidence type="ECO:0000313" key="10">
    <source>
        <dbReference type="Proteomes" id="UP000799291"/>
    </source>
</evidence>
<evidence type="ECO:0000259" key="8">
    <source>
        <dbReference type="SMART" id="SM00906"/>
    </source>
</evidence>
<dbReference type="Proteomes" id="UP000799291">
    <property type="component" value="Unassembled WGS sequence"/>
</dbReference>
<keyword evidence="6" id="KW-0539">Nucleus</keyword>
<keyword evidence="1" id="KW-0479">Metal-binding</keyword>
<name>A0A6G1J6N5_9PLEO</name>
<sequence>MPCDQCVRTDSEPCTYVPDDRVTKIHHPEPKQTCTALPASSARLGSDGARPATQPETHPQILAVSATGRASIEMDKILPTFDLDIDPFPLMLPDDADATDILMSRAPRPSVGMASESSGEERYTPSTVQALLQRMQQLEARLPQSQTAILAENVATMSTPTPTPTQAMTQVQGSESPGKEQLKGTFVKSRFYAQNHWRASINQFDKVLSVYHRAQSCENSEMAIFLAKCKNLGKLIKSQAPLHQPALRNFGNYVLPQKTTGQLVHAYLRTFEHIYRVLHVPTFQKEYKAYWADPQAASAPFVIKLLLVCAIGACFHPEFAKVNTNSLCSLVPQWIHMAQCWLSSPSEKSRINITGLQIHCLVLLARQANAVDSDVVSLSAGSLLRVAMHMGLHRDPSHLYGTSYSQCEIKRRLWAAVVEIVLQSSMDSGSPPLISCENYDCRPPSNLDDIQLDENSKTVPSEKPMDFFTQSTVQVILARSLPIRLKVANKMHDFRSELCYDEVLRIGSELTTICRSNSQLLKDFRKDQQQPTLFHKKVLKLLTHRLLLNLHHPFAIEAMHDPTYYFSRKVALECSIFLLSSSENDNDSTYISFSSSSSACSSKVRDDDYHRLKLLGGGPFRDVPLHATIIIGLELVNQLEEGTSSFAFVSSAQTRKVFQQAIEDYVDLTFDRLRAGETNVKGHALFSAVLAQINAIKAGKPVDKAITSASIKALKNCYRHLRSALEDGSALGAALGQPITEASAANVNGSGEGGGTRGGQIGGGSNGMVDKELELDNASPPDAGWIDLDQSSAFSLNVPDTWMLTNFSSTDGGGFLDLRL</sequence>
<keyword evidence="2" id="KW-0862">Zinc</keyword>
<evidence type="ECO:0000256" key="6">
    <source>
        <dbReference type="ARBA" id="ARBA00023242"/>
    </source>
</evidence>
<evidence type="ECO:0000256" key="3">
    <source>
        <dbReference type="ARBA" id="ARBA00023015"/>
    </source>
</evidence>
<evidence type="ECO:0000256" key="2">
    <source>
        <dbReference type="ARBA" id="ARBA00022833"/>
    </source>
</evidence>
<dbReference type="AlphaFoldDB" id="A0A6G1J6N5"/>
<feature type="region of interest" description="Disordered" evidence="7">
    <location>
        <begin position="27"/>
        <end position="57"/>
    </location>
</feature>
<dbReference type="Pfam" id="PF04082">
    <property type="entry name" value="Fungal_trans"/>
    <property type="match status" value="1"/>
</dbReference>
<dbReference type="OrthoDB" id="4337792at2759"/>
<keyword evidence="5" id="KW-0804">Transcription</keyword>
<dbReference type="PANTHER" id="PTHR31944">
    <property type="entry name" value="HEME-RESPONSIVE ZINC FINGER TRANSCRIPTION FACTOR HAP1"/>
    <property type="match status" value="1"/>
</dbReference>
<evidence type="ECO:0000256" key="4">
    <source>
        <dbReference type="ARBA" id="ARBA00023125"/>
    </source>
</evidence>
<dbReference type="GO" id="GO:0006351">
    <property type="term" value="P:DNA-templated transcription"/>
    <property type="evidence" value="ECO:0007669"/>
    <property type="project" value="InterPro"/>
</dbReference>
<feature type="compositionally biased region" description="Gly residues" evidence="7">
    <location>
        <begin position="750"/>
        <end position="766"/>
    </location>
</feature>
<evidence type="ECO:0000256" key="7">
    <source>
        <dbReference type="SAM" id="MobiDB-lite"/>
    </source>
</evidence>
<dbReference type="InterPro" id="IPR007219">
    <property type="entry name" value="XnlR_reg_dom"/>
</dbReference>
<evidence type="ECO:0000256" key="5">
    <source>
        <dbReference type="ARBA" id="ARBA00023163"/>
    </source>
</evidence>
<dbReference type="GO" id="GO:0000978">
    <property type="term" value="F:RNA polymerase II cis-regulatory region sequence-specific DNA binding"/>
    <property type="evidence" value="ECO:0007669"/>
    <property type="project" value="TreeGrafter"/>
</dbReference>